<dbReference type="InterPro" id="IPR036097">
    <property type="entry name" value="HisK_dim/P_sf"/>
</dbReference>
<dbReference type="CDD" id="cd00082">
    <property type="entry name" value="HisKA"/>
    <property type="match status" value="1"/>
</dbReference>
<keyword evidence="11 13" id="KW-0472">Membrane</keyword>
<evidence type="ECO:0000256" key="12">
    <source>
        <dbReference type="SAM" id="Coils"/>
    </source>
</evidence>
<keyword evidence="13" id="KW-0812">Transmembrane</keyword>
<dbReference type="InterPro" id="IPR031967">
    <property type="entry name" value="PhoR_single_Cache-like_dom"/>
</dbReference>
<dbReference type="EC" id="2.7.13.3" evidence="3"/>
<dbReference type="PANTHER" id="PTHR45453:SF1">
    <property type="entry name" value="PHOSPHATE REGULON SENSOR PROTEIN PHOR"/>
    <property type="match status" value="1"/>
</dbReference>
<dbReference type="InterPro" id="IPR000014">
    <property type="entry name" value="PAS"/>
</dbReference>
<keyword evidence="18" id="KW-1185">Reference proteome</keyword>
<feature type="transmembrane region" description="Helical" evidence="13">
    <location>
        <begin position="161"/>
        <end position="181"/>
    </location>
</feature>
<evidence type="ECO:0000256" key="7">
    <source>
        <dbReference type="ARBA" id="ARBA00022741"/>
    </source>
</evidence>
<dbReference type="Pfam" id="PF00989">
    <property type="entry name" value="PAS"/>
    <property type="match status" value="1"/>
</dbReference>
<evidence type="ECO:0000256" key="8">
    <source>
        <dbReference type="ARBA" id="ARBA00022777"/>
    </source>
</evidence>
<reference evidence="18" key="1">
    <citation type="journal article" date="2019" name="Int. J. Syst. Evol. Microbiol.">
        <title>The Global Catalogue of Microorganisms (GCM) 10K type strain sequencing project: providing services to taxonomists for standard genome sequencing and annotation.</title>
        <authorList>
            <consortium name="The Broad Institute Genomics Platform"/>
            <consortium name="The Broad Institute Genome Sequencing Center for Infectious Disease"/>
            <person name="Wu L."/>
            <person name="Ma J."/>
        </authorList>
    </citation>
    <scope>NUCLEOTIDE SEQUENCE [LARGE SCALE GENOMIC DNA]</scope>
    <source>
        <strain evidence="18">JCM 18657</strain>
    </source>
</reference>
<keyword evidence="12" id="KW-0175">Coiled coil</keyword>
<evidence type="ECO:0000313" key="18">
    <source>
        <dbReference type="Proteomes" id="UP001596528"/>
    </source>
</evidence>
<dbReference type="Gene3D" id="3.30.565.10">
    <property type="entry name" value="Histidine kinase-like ATPase, C-terminal domain"/>
    <property type="match status" value="1"/>
</dbReference>
<evidence type="ECO:0000256" key="2">
    <source>
        <dbReference type="ARBA" id="ARBA00004651"/>
    </source>
</evidence>
<dbReference type="InterPro" id="IPR004358">
    <property type="entry name" value="Sig_transdc_His_kin-like_C"/>
</dbReference>
<comment type="caution">
    <text evidence="17">The sequence shown here is derived from an EMBL/GenBank/DDBJ whole genome shotgun (WGS) entry which is preliminary data.</text>
</comment>
<dbReference type="SMART" id="SM00091">
    <property type="entry name" value="PAS"/>
    <property type="match status" value="1"/>
</dbReference>
<organism evidence="17 18">
    <name type="scientific">Paenibacillus thermoaerophilus</name>
    <dbReference type="NCBI Taxonomy" id="1215385"/>
    <lineage>
        <taxon>Bacteria</taxon>
        <taxon>Bacillati</taxon>
        <taxon>Bacillota</taxon>
        <taxon>Bacilli</taxon>
        <taxon>Bacillales</taxon>
        <taxon>Paenibacillaceae</taxon>
        <taxon>Paenibacillus</taxon>
    </lineage>
</organism>
<dbReference type="SMART" id="SM00388">
    <property type="entry name" value="HisKA"/>
    <property type="match status" value="1"/>
</dbReference>
<dbReference type="PROSITE" id="PS50112">
    <property type="entry name" value="PAS"/>
    <property type="match status" value="1"/>
</dbReference>
<evidence type="ECO:0000313" key="17">
    <source>
        <dbReference type="EMBL" id="MFC7749119.1"/>
    </source>
</evidence>
<evidence type="ECO:0000256" key="9">
    <source>
        <dbReference type="ARBA" id="ARBA00022840"/>
    </source>
</evidence>
<evidence type="ECO:0000256" key="10">
    <source>
        <dbReference type="ARBA" id="ARBA00023012"/>
    </source>
</evidence>
<keyword evidence="6" id="KW-0808">Transferase</keyword>
<protein>
    <recommendedName>
        <fullName evidence="3">histidine kinase</fullName>
        <ecNumber evidence="3">2.7.13.3</ecNumber>
    </recommendedName>
</protein>
<proteinExistence type="predicted"/>
<keyword evidence="13" id="KW-1133">Transmembrane helix</keyword>
<feature type="domain" description="Histidine kinase" evidence="14">
    <location>
        <begin position="368"/>
        <end position="593"/>
    </location>
</feature>
<dbReference type="Pfam" id="PF00672">
    <property type="entry name" value="HAMP"/>
    <property type="match status" value="1"/>
</dbReference>
<dbReference type="CDD" id="cd16922">
    <property type="entry name" value="HATPase_EvgS-ArcB-TorS-like"/>
    <property type="match status" value="1"/>
</dbReference>
<evidence type="ECO:0000256" key="13">
    <source>
        <dbReference type="SAM" id="Phobius"/>
    </source>
</evidence>
<dbReference type="InterPro" id="IPR036890">
    <property type="entry name" value="HATPase_C_sf"/>
</dbReference>
<dbReference type="Pfam" id="PF16736">
    <property type="entry name" value="sCache_like"/>
    <property type="match status" value="1"/>
</dbReference>
<dbReference type="PROSITE" id="PS50885">
    <property type="entry name" value="HAMP"/>
    <property type="match status" value="1"/>
</dbReference>
<evidence type="ECO:0000259" key="14">
    <source>
        <dbReference type="PROSITE" id="PS50109"/>
    </source>
</evidence>
<dbReference type="SMART" id="SM00387">
    <property type="entry name" value="HATPase_c"/>
    <property type="match status" value="1"/>
</dbReference>
<keyword evidence="9" id="KW-0067">ATP-binding</keyword>
<dbReference type="EMBL" id="JBHTGQ010000009">
    <property type="protein sequence ID" value="MFC7749119.1"/>
    <property type="molecule type" value="Genomic_DNA"/>
</dbReference>
<dbReference type="Pfam" id="PF00512">
    <property type="entry name" value="HisKA"/>
    <property type="match status" value="1"/>
</dbReference>
<keyword evidence="4" id="KW-1003">Cell membrane</keyword>
<evidence type="ECO:0000259" key="16">
    <source>
        <dbReference type="PROSITE" id="PS50885"/>
    </source>
</evidence>
<evidence type="ECO:0000256" key="6">
    <source>
        <dbReference type="ARBA" id="ARBA00022679"/>
    </source>
</evidence>
<dbReference type="Proteomes" id="UP001596528">
    <property type="component" value="Unassembled WGS sequence"/>
</dbReference>
<dbReference type="SUPFAM" id="SSF55874">
    <property type="entry name" value="ATPase domain of HSP90 chaperone/DNA topoisomerase II/histidine kinase"/>
    <property type="match status" value="1"/>
</dbReference>
<evidence type="ECO:0000256" key="4">
    <source>
        <dbReference type="ARBA" id="ARBA00022475"/>
    </source>
</evidence>
<dbReference type="InterPro" id="IPR035965">
    <property type="entry name" value="PAS-like_dom_sf"/>
</dbReference>
<dbReference type="PANTHER" id="PTHR45453">
    <property type="entry name" value="PHOSPHATE REGULON SENSOR PROTEIN PHOR"/>
    <property type="match status" value="1"/>
</dbReference>
<dbReference type="InterPro" id="IPR050351">
    <property type="entry name" value="BphY/WalK/GraS-like"/>
</dbReference>
<dbReference type="InterPro" id="IPR013767">
    <property type="entry name" value="PAS_fold"/>
</dbReference>
<dbReference type="Pfam" id="PF02518">
    <property type="entry name" value="HATPase_c"/>
    <property type="match status" value="1"/>
</dbReference>
<dbReference type="SMART" id="SM00304">
    <property type="entry name" value="HAMP"/>
    <property type="match status" value="1"/>
</dbReference>
<sequence>MLFLLLIGCSVLAAGIFTAKILENAHLKELRQNMEREIAIIQSLADWQTELHKPDPRRYFSDLAEYLERTAQARVTFVATDGRVLGDSEYDAQQMDNHLNREEIVMARERGSGYSIRFSETVNTKMLYVAQPLKREGSNEIEGYVRLSMSLAHVDETVRELWLGLIGGLVLLFAAAALVSYRVSLGLTRPLEKITDVANQIKQMNYKSRVHIGNKDEIGQLGHAINTMAESLQAQMQRIQEEESRLKSLLENMISGLLMIDREGKVELMNRSAEEMLGVSAKELLGKPFREYGQHRELVEMSDRGWDLGEPVREELHLFYPQERIVEAHIVPIPGNDGTGAGAGLLIVLHDITAIRKLEKMRSEFVANVSHELKTPLAAVKGFAETLLAGAMDDRETARSFLQIIYDESERLNRLIGDILDLSKIESKRVQMRFSPVHLDSFVEKMLDMMRSAAEEKKIALVSNTGHDLYVEADEDRLQQILLNLISNGINYTQEGGRVTVSVEPAGEAEADGEYERIRITVEDTGIGIPKKDLPRIFERFYRVDKARSRSSGGTGLGLSIVKHLVDLHHGTIRVESELGVGSKFIIELPVVHA</sequence>
<dbReference type="SUPFAM" id="SSF55785">
    <property type="entry name" value="PYP-like sensor domain (PAS domain)"/>
    <property type="match status" value="1"/>
</dbReference>
<dbReference type="SUPFAM" id="SSF158472">
    <property type="entry name" value="HAMP domain-like"/>
    <property type="match status" value="1"/>
</dbReference>
<dbReference type="InterPro" id="IPR003660">
    <property type="entry name" value="HAMP_dom"/>
</dbReference>
<dbReference type="NCBIfam" id="NF046044">
    <property type="entry name" value="PnpS"/>
    <property type="match status" value="1"/>
</dbReference>
<feature type="coiled-coil region" evidence="12">
    <location>
        <begin position="225"/>
        <end position="252"/>
    </location>
</feature>
<dbReference type="InterPro" id="IPR003594">
    <property type="entry name" value="HATPase_dom"/>
</dbReference>
<dbReference type="PROSITE" id="PS50109">
    <property type="entry name" value="HIS_KIN"/>
    <property type="match status" value="1"/>
</dbReference>
<dbReference type="NCBIfam" id="TIGR00229">
    <property type="entry name" value="sensory_box"/>
    <property type="match status" value="1"/>
</dbReference>
<dbReference type="Gene3D" id="3.30.450.20">
    <property type="entry name" value="PAS domain"/>
    <property type="match status" value="2"/>
</dbReference>
<dbReference type="InterPro" id="IPR003661">
    <property type="entry name" value="HisK_dim/P_dom"/>
</dbReference>
<keyword evidence="5" id="KW-0597">Phosphoprotein</keyword>
<dbReference type="CDD" id="cd06225">
    <property type="entry name" value="HAMP"/>
    <property type="match status" value="1"/>
</dbReference>
<keyword evidence="10" id="KW-0902">Two-component regulatory system</keyword>
<gene>
    <name evidence="17" type="primary">pnpS</name>
    <name evidence="17" type="ORF">ACFQWB_04050</name>
</gene>
<feature type="domain" description="PAS" evidence="15">
    <location>
        <begin position="242"/>
        <end position="287"/>
    </location>
</feature>
<dbReference type="CDD" id="cd00130">
    <property type="entry name" value="PAS"/>
    <property type="match status" value="1"/>
</dbReference>
<dbReference type="InterPro" id="IPR005467">
    <property type="entry name" value="His_kinase_dom"/>
</dbReference>
<dbReference type="RefSeq" id="WP_138789423.1">
    <property type="nucleotide sequence ID" value="NZ_JBHTGQ010000009.1"/>
</dbReference>
<dbReference type="Gene3D" id="1.10.287.130">
    <property type="match status" value="1"/>
</dbReference>
<keyword evidence="7" id="KW-0547">Nucleotide-binding</keyword>
<evidence type="ECO:0000259" key="15">
    <source>
        <dbReference type="PROSITE" id="PS50112"/>
    </source>
</evidence>
<dbReference type="Gene3D" id="1.10.8.500">
    <property type="entry name" value="HAMP domain in histidine kinase"/>
    <property type="match status" value="1"/>
</dbReference>
<evidence type="ECO:0000256" key="1">
    <source>
        <dbReference type="ARBA" id="ARBA00000085"/>
    </source>
</evidence>
<evidence type="ECO:0000256" key="5">
    <source>
        <dbReference type="ARBA" id="ARBA00022553"/>
    </source>
</evidence>
<name>A0ABW2UZ14_9BACL</name>
<keyword evidence="8 17" id="KW-0418">Kinase</keyword>
<accession>A0ABW2UZ14</accession>
<dbReference type="PRINTS" id="PR00344">
    <property type="entry name" value="BCTRLSENSOR"/>
</dbReference>
<comment type="catalytic activity">
    <reaction evidence="1">
        <text>ATP + protein L-histidine = ADP + protein N-phospho-L-histidine.</text>
        <dbReference type="EC" id="2.7.13.3"/>
    </reaction>
</comment>
<evidence type="ECO:0000256" key="11">
    <source>
        <dbReference type="ARBA" id="ARBA00023136"/>
    </source>
</evidence>
<comment type="subcellular location">
    <subcellularLocation>
        <location evidence="2">Cell membrane</location>
        <topology evidence="2">Multi-pass membrane protein</topology>
    </subcellularLocation>
</comment>
<dbReference type="SUPFAM" id="SSF47384">
    <property type="entry name" value="Homodimeric domain of signal transducing histidine kinase"/>
    <property type="match status" value="1"/>
</dbReference>
<feature type="domain" description="HAMP" evidence="16">
    <location>
        <begin position="185"/>
        <end position="237"/>
    </location>
</feature>
<dbReference type="GO" id="GO:0016301">
    <property type="term" value="F:kinase activity"/>
    <property type="evidence" value="ECO:0007669"/>
    <property type="project" value="UniProtKB-KW"/>
</dbReference>
<evidence type="ECO:0000256" key="3">
    <source>
        <dbReference type="ARBA" id="ARBA00012438"/>
    </source>
</evidence>